<name>A0A9N7UCI6_PLEPL</name>
<sequence>MNSSVSAEEDGVDVDLDLDLDLDVDLDLDLDLDMDGDLDLDAVNTFLPQEEADTRLLNLCSQGRERLPSVEVTLSHRRLRPPGDPSTLQPAPPNAASLLVPFSLRPSCGDLNLSPRLN</sequence>
<evidence type="ECO:0000313" key="1">
    <source>
        <dbReference type="EMBL" id="CAB1427811.1"/>
    </source>
</evidence>
<evidence type="ECO:0000313" key="2">
    <source>
        <dbReference type="Proteomes" id="UP001153269"/>
    </source>
</evidence>
<dbReference type="Proteomes" id="UP001153269">
    <property type="component" value="Unassembled WGS sequence"/>
</dbReference>
<comment type="caution">
    <text evidence="1">The sequence shown here is derived from an EMBL/GenBank/DDBJ whole genome shotgun (WGS) entry which is preliminary data.</text>
</comment>
<dbReference type="AlphaFoldDB" id="A0A9N7UCI6"/>
<protein>
    <submittedName>
        <fullName evidence="1">Uncharacterized protein</fullName>
    </submittedName>
</protein>
<keyword evidence="2" id="KW-1185">Reference proteome</keyword>
<proteinExistence type="predicted"/>
<accession>A0A9N7UCI6</accession>
<reference evidence="1" key="1">
    <citation type="submission" date="2020-03" db="EMBL/GenBank/DDBJ databases">
        <authorList>
            <person name="Weist P."/>
        </authorList>
    </citation>
    <scope>NUCLEOTIDE SEQUENCE</scope>
</reference>
<gene>
    <name evidence="1" type="ORF">PLEPLA_LOCUS15756</name>
</gene>
<organism evidence="1 2">
    <name type="scientific">Pleuronectes platessa</name>
    <name type="common">European plaice</name>
    <dbReference type="NCBI Taxonomy" id="8262"/>
    <lineage>
        <taxon>Eukaryota</taxon>
        <taxon>Metazoa</taxon>
        <taxon>Chordata</taxon>
        <taxon>Craniata</taxon>
        <taxon>Vertebrata</taxon>
        <taxon>Euteleostomi</taxon>
        <taxon>Actinopterygii</taxon>
        <taxon>Neopterygii</taxon>
        <taxon>Teleostei</taxon>
        <taxon>Neoteleostei</taxon>
        <taxon>Acanthomorphata</taxon>
        <taxon>Carangaria</taxon>
        <taxon>Pleuronectiformes</taxon>
        <taxon>Pleuronectoidei</taxon>
        <taxon>Pleuronectidae</taxon>
        <taxon>Pleuronectes</taxon>
    </lineage>
</organism>
<dbReference type="EMBL" id="CADEAL010001001">
    <property type="protein sequence ID" value="CAB1427811.1"/>
    <property type="molecule type" value="Genomic_DNA"/>
</dbReference>